<dbReference type="HOGENOM" id="CLU_1394907_0_0_5"/>
<dbReference type="eggNOG" id="COG2207">
    <property type="taxonomic scope" value="Bacteria"/>
</dbReference>
<dbReference type="RefSeq" id="WP_013529837.1">
    <property type="nucleotide sequence ID" value="NC_014923.1"/>
</dbReference>
<dbReference type="KEGG" id="mci:Mesci_1996"/>
<reference evidence="3" key="1">
    <citation type="submission" date="2011-01" db="EMBL/GenBank/DDBJ databases">
        <title>Complete sequence of chromosome of Mesorhizobium ciceri bv. biserrulae WSM1271.</title>
        <authorList>
            <person name="Lucas S."/>
            <person name="Copeland A."/>
            <person name="Lapidus A."/>
            <person name="Cheng J.-F."/>
            <person name="Goodwin L."/>
            <person name="Pitluck S."/>
            <person name="Teshima H."/>
            <person name="Detter J.C."/>
            <person name="Han C."/>
            <person name="Tapia R."/>
            <person name="Land M."/>
            <person name="Hauser L."/>
            <person name="Kyrpides N."/>
            <person name="Ivanova N."/>
            <person name="Nandasena K."/>
            <person name="Reeve W.G."/>
            <person name="Howieson J.G."/>
            <person name="O'Hara G."/>
            <person name="Tiwari R.P."/>
            <person name="Woyke T."/>
        </authorList>
    </citation>
    <scope>NUCLEOTIDE SEQUENCE [LARGE SCALE GENOMIC DNA]</scope>
    <source>
        <strain evidence="3">HAMBI 2942 / LMG 23838 / WSM1271</strain>
    </source>
</reference>
<evidence type="ECO:0000256" key="1">
    <source>
        <dbReference type="SAM" id="MobiDB-lite"/>
    </source>
</evidence>
<dbReference type="OrthoDB" id="8442171at2"/>
<feature type="region of interest" description="Disordered" evidence="1">
    <location>
        <begin position="169"/>
        <end position="195"/>
    </location>
</feature>
<protein>
    <submittedName>
        <fullName evidence="2">Uncharacterized protein</fullName>
    </submittedName>
</protein>
<dbReference type="AlphaFoldDB" id="E8TG07"/>
<organism evidence="2 3">
    <name type="scientific">Mesorhizobium ciceri biovar biserrulae (strain HAMBI 2942 / LMG 23838 / WSM1271)</name>
    <dbReference type="NCBI Taxonomy" id="765698"/>
    <lineage>
        <taxon>Bacteria</taxon>
        <taxon>Pseudomonadati</taxon>
        <taxon>Pseudomonadota</taxon>
        <taxon>Alphaproteobacteria</taxon>
        <taxon>Hyphomicrobiales</taxon>
        <taxon>Phyllobacteriaceae</taxon>
        <taxon>Mesorhizobium</taxon>
    </lineage>
</organism>
<proteinExistence type="predicted"/>
<evidence type="ECO:0000313" key="3">
    <source>
        <dbReference type="Proteomes" id="UP000007471"/>
    </source>
</evidence>
<dbReference type="STRING" id="765698.Mesci_1996"/>
<dbReference type="Proteomes" id="UP000007471">
    <property type="component" value="Chromosome"/>
</dbReference>
<accession>E8TG07</accession>
<evidence type="ECO:0000313" key="2">
    <source>
        <dbReference type="EMBL" id="ADV11149.1"/>
    </source>
</evidence>
<gene>
    <name evidence="2" type="ordered locus">Mesci_1996</name>
</gene>
<dbReference type="EMBL" id="CP002447">
    <property type="protein sequence ID" value="ADV11149.1"/>
    <property type="molecule type" value="Genomic_DNA"/>
</dbReference>
<feature type="region of interest" description="Disordered" evidence="1">
    <location>
        <begin position="1"/>
        <end position="21"/>
    </location>
</feature>
<sequence length="195" mass="20902">MENADDARESGNSQGVNRERTARYVLDIIPESAGPWRPTAARSVIDSARDPVSQTFPAKEHSTGIALRPARRSRALLGSDRITRCNTPTGCRVVNPAGVDSKPAWSLTRENAVVSIAPEALAQLAAHEFDLAELDPPAFGTVDPADLLRTHPGRNRRLAAFSKIHLAANPPQAPQESSGMSCSPRVVRRPAGTLS</sequence>
<name>E8TG07_MESCW</name>
<dbReference type="PATRIC" id="fig|765698.3.peg.2453"/>